<keyword evidence="3" id="KW-1185">Reference proteome</keyword>
<dbReference type="EMBL" id="JAVFWL010000005">
    <property type="protein sequence ID" value="KAK6753925.1"/>
    <property type="molecule type" value="Genomic_DNA"/>
</dbReference>
<evidence type="ECO:0000313" key="2">
    <source>
        <dbReference type="EMBL" id="KAK6753925.1"/>
    </source>
</evidence>
<protein>
    <recommendedName>
        <fullName evidence="4">ET module</fullName>
    </recommendedName>
</protein>
<keyword evidence="1" id="KW-0732">Signal</keyword>
<sequence>MIQILLCLSLGFLFRLSIGLLCVQSMPGKSEIRTISCNGVCMRQVVLMETGGVNDIHSTRFIAIARDCSTSALTEEFFANCSDTNGNKIRRPEPRVITCFCSTDYCNF</sequence>
<name>A0ABR1DU87_NECAM</name>
<accession>A0ABR1DU87</accession>
<dbReference type="Proteomes" id="UP001303046">
    <property type="component" value="Unassembled WGS sequence"/>
</dbReference>
<feature type="signal peptide" evidence="1">
    <location>
        <begin position="1"/>
        <end position="19"/>
    </location>
</feature>
<evidence type="ECO:0008006" key="4">
    <source>
        <dbReference type="Google" id="ProtNLM"/>
    </source>
</evidence>
<feature type="chain" id="PRO_5045358891" description="ET module" evidence="1">
    <location>
        <begin position="20"/>
        <end position="108"/>
    </location>
</feature>
<gene>
    <name evidence="2" type="primary">Necator_chrV.g17902</name>
    <name evidence="2" type="ORF">RB195_013112</name>
</gene>
<comment type="caution">
    <text evidence="2">The sequence shown here is derived from an EMBL/GenBank/DDBJ whole genome shotgun (WGS) entry which is preliminary data.</text>
</comment>
<evidence type="ECO:0000313" key="3">
    <source>
        <dbReference type="Proteomes" id="UP001303046"/>
    </source>
</evidence>
<reference evidence="2 3" key="1">
    <citation type="submission" date="2023-08" db="EMBL/GenBank/DDBJ databases">
        <title>A Necator americanus chromosomal reference genome.</title>
        <authorList>
            <person name="Ilik V."/>
            <person name="Petrzelkova K.J."/>
            <person name="Pardy F."/>
            <person name="Fuh T."/>
            <person name="Niatou-Singa F.S."/>
            <person name="Gouil Q."/>
            <person name="Baker L."/>
            <person name="Ritchie M.E."/>
            <person name="Jex A.R."/>
            <person name="Gazzola D."/>
            <person name="Li H."/>
            <person name="Toshio Fujiwara R."/>
            <person name="Zhan B."/>
            <person name="Aroian R.V."/>
            <person name="Pafco B."/>
            <person name="Schwarz E.M."/>
        </authorList>
    </citation>
    <scope>NUCLEOTIDE SEQUENCE [LARGE SCALE GENOMIC DNA]</scope>
    <source>
        <strain evidence="2 3">Aroian</strain>
        <tissue evidence="2">Whole animal</tissue>
    </source>
</reference>
<evidence type="ECO:0000256" key="1">
    <source>
        <dbReference type="SAM" id="SignalP"/>
    </source>
</evidence>
<organism evidence="2 3">
    <name type="scientific">Necator americanus</name>
    <name type="common">Human hookworm</name>
    <dbReference type="NCBI Taxonomy" id="51031"/>
    <lineage>
        <taxon>Eukaryota</taxon>
        <taxon>Metazoa</taxon>
        <taxon>Ecdysozoa</taxon>
        <taxon>Nematoda</taxon>
        <taxon>Chromadorea</taxon>
        <taxon>Rhabditida</taxon>
        <taxon>Rhabditina</taxon>
        <taxon>Rhabditomorpha</taxon>
        <taxon>Strongyloidea</taxon>
        <taxon>Ancylostomatidae</taxon>
        <taxon>Bunostominae</taxon>
        <taxon>Necator</taxon>
    </lineage>
</organism>
<proteinExistence type="predicted"/>